<dbReference type="OrthoDB" id="5593200at2759"/>
<evidence type="ECO:0008006" key="4">
    <source>
        <dbReference type="Google" id="ProtNLM"/>
    </source>
</evidence>
<dbReference type="EMBL" id="FN653263">
    <property type="protein sequence ID" value="CBY14215.1"/>
    <property type="molecule type" value="Genomic_DNA"/>
</dbReference>
<gene>
    <name evidence="2" type="ORF">GSOID_T00007200001</name>
</gene>
<feature type="compositionally biased region" description="Acidic residues" evidence="1">
    <location>
        <begin position="24"/>
        <end position="40"/>
    </location>
</feature>
<name>E4XX21_OIKDI</name>
<dbReference type="AlphaFoldDB" id="E4XX21"/>
<dbReference type="Proteomes" id="UP000001307">
    <property type="component" value="Unassembled WGS sequence"/>
</dbReference>
<organism evidence="2">
    <name type="scientific">Oikopleura dioica</name>
    <name type="common">Tunicate</name>
    <dbReference type="NCBI Taxonomy" id="34765"/>
    <lineage>
        <taxon>Eukaryota</taxon>
        <taxon>Metazoa</taxon>
        <taxon>Chordata</taxon>
        <taxon>Tunicata</taxon>
        <taxon>Appendicularia</taxon>
        <taxon>Copelata</taxon>
        <taxon>Oikopleuridae</taxon>
        <taxon>Oikopleura</taxon>
    </lineage>
</organism>
<evidence type="ECO:0000313" key="2">
    <source>
        <dbReference type="EMBL" id="CBY14215.1"/>
    </source>
</evidence>
<proteinExistence type="predicted"/>
<feature type="compositionally biased region" description="Acidic residues" evidence="1">
    <location>
        <begin position="60"/>
        <end position="77"/>
    </location>
</feature>
<reference evidence="2" key="1">
    <citation type="journal article" date="2010" name="Science">
        <title>Plasticity of animal genome architecture unmasked by rapid evolution of a pelagic tunicate.</title>
        <authorList>
            <person name="Denoeud F."/>
            <person name="Henriet S."/>
            <person name="Mungpakdee S."/>
            <person name="Aury J.M."/>
            <person name="Da Silva C."/>
            <person name="Brinkmann H."/>
            <person name="Mikhaleva J."/>
            <person name="Olsen L.C."/>
            <person name="Jubin C."/>
            <person name="Canestro C."/>
            <person name="Bouquet J.M."/>
            <person name="Danks G."/>
            <person name="Poulain J."/>
            <person name="Campsteijn C."/>
            <person name="Adamski M."/>
            <person name="Cross I."/>
            <person name="Yadetie F."/>
            <person name="Muffato M."/>
            <person name="Louis A."/>
            <person name="Butcher S."/>
            <person name="Tsagkogeorga G."/>
            <person name="Konrad A."/>
            <person name="Singh S."/>
            <person name="Jensen M.F."/>
            <person name="Cong E.H."/>
            <person name="Eikeseth-Otteraa H."/>
            <person name="Noel B."/>
            <person name="Anthouard V."/>
            <person name="Porcel B.M."/>
            <person name="Kachouri-Lafond R."/>
            <person name="Nishino A."/>
            <person name="Ugolini M."/>
            <person name="Chourrout P."/>
            <person name="Nishida H."/>
            <person name="Aasland R."/>
            <person name="Huzurbazar S."/>
            <person name="Westhof E."/>
            <person name="Delsuc F."/>
            <person name="Lehrach H."/>
            <person name="Reinhardt R."/>
            <person name="Weissenbach J."/>
            <person name="Roy S.W."/>
            <person name="Artiguenave F."/>
            <person name="Postlethwait J.H."/>
            <person name="Manak J.R."/>
            <person name="Thompson E.M."/>
            <person name="Jaillon O."/>
            <person name="Du Pasquier L."/>
            <person name="Boudinot P."/>
            <person name="Liberles D.A."/>
            <person name="Volff J.N."/>
            <person name="Philippe H."/>
            <person name="Lenhard B."/>
            <person name="Roest Crollius H."/>
            <person name="Wincker P."/>
            <person name="Chourrout D."/>
        </authorList>
    </citation>
    <scope>NUCLEOTIDE SEQUENCE [LARGE SCALE GENOMIC DNA]</scope>
</reference>
<feature type="compositionally biased region" description="Basic and acidic residues" evidence="1">
    <location>
        <begin position="1"/>
        <end position="11"/>
    </location>
</feature>
<dbReference type="Pfam" id="PF06910">
    <property type="entry name" value="MEA1"/>
    <property type="match status" value="1"/>
</dbReference>
<keyword evidence="3" id="KW-1185">Reference proteome</keyword>
<accession>E4XX21</accession>
<evidence type="ECO:0000313" key="3">
    <source>
        <dbReference type="Proteomes" id="UP000001307"/>
    </source>
</evidence>
<sequence length="137" mass="15185">MGVKNNPEELNSRPLTPPDLIFVENEDFSDDDSQNSDDEITAPGGYALLATDINGALDSSDSEEEEHEKEESEEEDSSEKVDVDAVKNAMSKIKLPTLALPDWGQQLTDEDFVAAVRETISAKNETINKSKREKKDK</sequence>
<dbReference type="InParanoid" id="E4XX21"/>
<protein>
    <recommendedName>
        <fullName evidence="4">Male-enhanced antigen 1</fullName>
    </recommendedName>
</protein>
<feature type="region of interest" description="Disordered" evidence="1">
    <location>
        <begin position="1"/>
        <end position="84"/>
    </location>
</feature>
<evidence type="ECO:0000256" key="1">
    <source>
        <dbReference type="SAM" id="MobiDB-lite"/>
    </source>
</evidence>